<keyword evidence="1" id="KW-0812">Transmembrane</keyword>
<dbReference type="AlphaFoldDB" id="A0A4Q2T1J7"/>
<gene>
    <name evidence="2" type="ORF">EUA94_12335</name>
</gene>
<evidence type="ECO:0000313" key="3">
    <source>
        <dbReference type="Proteomes" id="UP000291101"/>
    </source>
</evidence>
<reference evidence="2 3" key="1">
    <citation type="submission" date="2019-01" db="EMBL/GenBank/DDBJ databases">
        <title>Novel species of Nocardioides.</title>
        <authorList>
            <person name="Liu Q."/>
            <person name="X Y.-H."/>
        </authorList>
    </citation>
    <scope>NUCLEOTIDE SEQUENCE [LARGE SCALE GENOMIC DNA]</scope>
    <source>
        <strain evidence="2 3">HLT2-9</strain>
    </source>
</reference>
<comment type="caution">
    <text evidence="2">The sequence shown here is derived from an EMBL/GenBank/DDBJ whole genome shotgun (WGS) entry which is preliminary data.</text>
</comment>
<name>A0A4Q2T1J7_9ACTN</name>
<evidence type="ECO:0008006" key="4">
    <source>
        <dbReference type="Google" id="ProtNLM"/>
    </source>
</evidence>
<feature type="transmembrane region" description="Helical" evidence="1">
    <location>
        <begin position="42"/>
        <end position="63"/>
    </location>
</feature>
<accession>A0A4Q2T1J7</accession>
<sequence>MVFLGLALIILGGIAVLSAIFVSEPGSGGELLGFGVTTLESFLVGVAAGAAILWGFSILKWGTRRGLAHRKERKELTKLNEKLERVEAERRADGDTTVSDHDKI</sequence>
<keyword evidence="3" id="KW-1185">Reference proteome</keyword>
<evidence type="ECO:0000256" key="1">
    <source>
        <dbReference type="SAM" id="Phobius"/>
    </source>
</evidence>
<dbReference type="EMBL" id="SDWV01000011">
    <property type="protein sequence ID" value="RYC10578.1"/>
    <property type="molecule type" value="Genomic_DNA"/>
</dbReference>
<evidence type="ECO:0000313" key="2">
    <source>
        <dbReference type="EMBL" id="RYC10578.1"/>
    </source>
</evidence>
<keyword evidence="1" id="KW-1133">Transmembrane helix</keyword>
<dbReference type="OrthoDB" id="3790712at2"/>
<keyword evidence="1" id="KW-0472">Membrane</keyword>
<dbReference type="Proteomes" id="UP000291101">
    <property type="component" value="Unassembled WGS sequence"/>
</dbReference>
<protein>
    <recommendedName>
        <fullName evidence="4">LapA family protein</fullName>
    </recommendedName>
</protein>
<dbReference type="RefSeq" id="WP_129427180.1">
    <property type="nucleotide sequence ID" value="NZ_SDWV01000011.1"/>
</dbReference>
<organism evidence="2 3">
    <name type="scientific">Nocardioides zhouii</name>
    <dbReference type="NCBI Taxonomy" id="1168729"/>
    <lineage>
        <taxon>Bacteria</taxon>
        <taxon>Bacillati</taxon>
        <taxon>Actinomycetota</taxon>
        <taxon>Actinomycetes</taxon>
        <taxon>Propionibacteriales</taxon>
        <taxon>Nocardioidaceae</taxon>
        <taxon>Nocardioides</taxon>
    </lineage>
</organism>
<proteinExistence type="predicted"/>